<dbReference type="EMBL" id="JADOUF010000001">
    <property type="protein sequence ID" value="MBG6136810.1"/>
    <property type="molecule type" value="Genomic_DNA"/>
</dbReference>
<gene>
    <name evidence="2" type="ORF">IW245_003004</name>
</gene>
<name>A0A8J7GF99_9ACTN</name>
<keyword evidence="1" id="KW-0812">Transmembrane</keyword>
<proteinExistence type="predicted"/>
<evidence type="ECO:0000313" key="2">
    <source>
        <dbReference type="EMBL" id="MBG6136810.1"/>
    </source>
</evidence>
<dbReference type="AlphaFoldDB" id="A0A8J7GF99"/>
<keyword evidence="3" id="KW-1185">Reference proteome</keyword>
<evidence type="ECO:0000313" key="3">
    <source>
        <dbReference type="Proteomes" id="UP000622552"/>
    </source>
</evidence>
<dbReference type="RefSeq" id="WP_197003736.1">
    <property type="nucleotide sequence ID" value="NZ_BONS01000016.1"/>
</dbReference>
<reference evidence="2" key="1">
    <citation type="submission" date="2020-11" db="EMBL/GenBank/DDBJ databases">
        <title>Sequencing the genomes of 1000 actinobacteria strains.</title>
        <authorList>
            <person name="Klenk H.-P."/>
        </authorList>
    </citation>
    <scope>NUCLEOTIDE SEQUENCE</scope>
    <source>
        <strain evidence="2">DSM 45356</strain>
    </source>
</reference>
<protein>
    <submittedName>
        <fullName evidence="2">TolA-binding protein</fullName>
    </submittedName>
</protein>
<keyword evidence="1" id="KW-1133">Transmembrane helix</keyword>
<organism evidence="2 3">
    <name type="scientific">Longispora fulva</name>
    <dbReference type="NCBI Taxonomy" id="619741"/>
    <lineage>
        <taxon>Bacteria</taxon>
        <taxon>Bacillati</taxon>
        <taxon>Actinomycetota</taxon>
        <taxon>Actinomycetes</taxon>
        <taxon>Micromonosporales</taxon>
        <taxon>Micromonosporaceae</taxon>
        <taxon>Longispora</taxon>
    </lineage>
</organism>
<feature type="transmembrane region" description="Helical" evidence="1">
    <location>
        <begin position="41"/>
        <end position="63"/>
    </location>
</feature>
<evidence type="ECO:0000256" key="1">
    <source>
        <dbReference type="SAM" id="Phobius"/>
    </source>
</evidence>
<comment type="caution">
    <text evidence="2">The sequence shown here is derived from an EMBL/GenBank/DDBJ whole genome shotgun (WGS) entry which is preliminary data.</text>
</comment>
<keyword evidence="1" id="KW-0472">Membrane</keyword>
<dbReference type="Proteomes" id="UP000622552">
    <property type="component" value="Unassembled WGS sequence"/>
</dbReference>
<sequence length="364" mass="40933">MSDDRGDSYRIHWPLVATCFAIGASLAVIAFFVPKNWSSQLVIQSILIEVGSTVGLFGLLATLTPKIYRVVVDISERAAENVADQVDARLQAQSDGTSMNLAELQDRIKERQQRRAQMQDQVVEALDIVSFESVAMALHEANRNDAIDQGRITVAANAGAERTSATFSWGSVPKDFKRGPAPRLLIEVRTGMRQDSNPPTKIETVWERGQAADEIADIIIQELYKAGQWRGEESLNFPLTLENFQKALKIAIAAKRKDQNSWQLQGTPIELFNDELIITTAGIEAPGHDFILRGEEFPYLNGRWRPTRPKFVSPSDWEQTIRIGQEIFPRRQYLMDLFSHRFIPWGSSPMHEPPVAIETIPSHV</sequence>
<accession>A0A8J7GF99</accession>
<feature type="transmembrane region" description="Helical" evidence="1">
    <location>
        <begin position="12"/>
        <end position="34"/>
    </location>
</feature>